<organism evidence="11 12">
    <name type="scientific">Mesorhizobium opportunistum</name>
    <dbReference type="NCBI Taxonomy" id="593909"/>
    <lineage>
        <taxon>Bacteria</taxon>
        <taxon>Pseudomonadati</taxon>
        <taxon>Pseudomonadota</taxon>
        <taxon>Alphaproteobacteria</taxon>
        <taxon>Hyphomicrobiales</taxon>
        <taxon>Phyllobacteriaceae</taxon>
        <taxon>Mesorhizobium</taxon>
    </lineage>
</organism>
<sequence length="394" mass="41593">MMSVTKEIVTERLKTVNGPDFTSNIVDLGMVSEIFIADAKVFFSITVPAARAQEMEPLRAAAERVVKAIPGVAGAVVALTAEKKGGGMEAPVPARPAARPAPSAPPPAAAPRAAPQAPASHSHGKRGVPGIEAIIAVASGKGGVGKSTTAVNIALGLAANGLRVGVLDADIYGPSMPRLLNIHGRPQTVDGKILKPMENYGLKVMSMGFLVDEETPMIWRGPMVMSALTQMLREVEWGRLDVLVVDMPPGTGDAQLTMAQQVPLAGAVIVSTPQDLALIDARKGLNMFRKVDVPLLGIVENMSYFLAPDTGKRYDIFGHGGARREAERLGVTFLGEVPLEMGIRESSDEGSPVVASKPDSAEAKIYRDIASKVWDRVNEERGAAEAAVPNIVFE</sequence>
<dbReference type="Gene3D" id="3.40.50.300">
    <property type="entry name" value="P-loop containing nucleotide triphosphate hydrolases"/>
    <property type="match status" value="1"/>
</dbReference>
<feature type="region of interest" description="Disordered" evidence="9">
    <location>
        <begin position="86"/>
        <end position="126"/>
    </location>
</feature>
<evidence type="ECO:0000256" key="2">
    <source>
        <dbReference type="ARBA" id="ARBA00008205"/>
    </source>
</evidence>
<dbReference type="SUPFAM" id="SSF117916">
    <property type="entry name" value="Fe-S cluster assembly (FSCA) domain-like"/>
    <property type="match status" value="1"/>
</dbReference>
<comment type="caution">
    <text evidence="11">The sequence shown here is derived from an EMBL/GenBank/DDBJ whole genome shotgun (WGS) entry which is preliminary data.</text>
</comment>
<evidence type="ECO:0000313" key="11">
    <source>
        <dbReference type="EMBL" id="MER8932285.1"/>
    </source>
</evidence>
<evidence type="ECO:0000256" key="8">
    <source>
        <dbReference type="HAMAP-Rule" id="MF_02040"/>
    </source>
</evidence>
<dbReference type="Pfam" id="PF01883">
    <property type="entry name" value="FeS_assembly_P"/>
    <property type="match status" value="1"/>
</dbReference>
<comment type="subunit">
    <text evidence="8">Homodimer.</text>
</comment>
<protein>
    <recommendedName>
        <fullName evidence="8">Iron-sulfur cluster carrier protein</fullName>
    </recommendedName>
</protein>
<evidence type="ECO:0000256" key="4">
    <source>
        <dbReference type="ARBA" id="ARBA00022741"/>
    </source>
</evidence>
<dbReference type="InterPro" id="IPR034904">
    <property type="entry name" value="FSCA_dom_sf"/>
</dbReference>
<comment type="similarity">
    <text evidence="1">In the N-terminal section; belongs to the MIP18 family.</text>
</comment>
<keyword evidence="6 8" id="KW-0408">Iron</keyword>
<evidence type="ECO:0000313" key="12">
    <source>
        <dbReference type="Proteomes" id="UP001464387"/>
    </source>
</evidence>
<accession>A0ABV1YB29</accession>
<dbReference type="SUPFAM" id="SSF52540">
    <property type="entry name" value="P-loop containing nucleoside triphosphate hydrolases"/>
    <property type="match status" value="1"/>
</dbReference>
<dbReference type="Gene3D" id="3.30.300.130">
    <property type="entry name" value="Fe-S cluster assembly (FSCA)"/>
    <property type="match status" value="1"/>
</dbReference>
<dbReference type="HAMAP" id="MF_02040">
    <property type="entry name" value="Mrp_NBP35"/>
    <property type="match status" value="1"/>
</dbReference>
<name>A0ABV1YB29_9HYPH</name>
<dbReference type="GO" id="GO:0005524">
    <property type="term" value="F:ATP binding"/>
    <property type="evidence" value="ECO:0007669"/>
    <property type="project" value="UniProtKB-KW"/>
</dbReference>
<comment type="function">
    <text evidence="8">Binds and transfers iron-sulfur (Fe-S) clusters to target apoproteins. Can hydrolyze ATP.</text>
</comment>
<dbReference type="PROSITE" id="PS01215">
    <property type="entry name" value="MRP"/>
    <property type="match status" value="1"/>
</dbReference>
<keyword evidence="3 8" id="KW-0479">Metal-binding</keyword>
<dbReference type="PANTHER" id="PTHR42961:SF2">
    <property type="entry name" value="IRON-SULFUR PROTEIN NUBPL"/>
    <property type="match status" value="1"/>
</dbReference>
<dbReference type="InterPro" id="IPR044304">
    <property type="entry name" value="NUBPL-like"/>
</dbReference>
<keyword evidence="7 8" id="KW-0411">Iron-sulfur</keyword>
<keyword evidence="8" id="KW-0378">Hydrolase</keyword>
<dbReference type="InterPro" id="IPR019591">
    <property type="entry name" value="Mrp/NBP35_ATP-bd"/>
</dbReference>
<dbReference type="CDD" id="cd02037">
    <property type="entry name" value="Mrp_NBP35"/>
    <property type="match status" value="1"/>
</dbReference>
<comment type="similarity">
    <text evidence="2">In the C-terminal section; belongs to the Mrp/NBP35 ATP-binding proteins family.</text>
</comment>
<dbReference type="InterPro" id="IPR002744">
    <property type="entry name" value="MIP18-like"/>
</dbReference>
<keyword evidence="5 8" id="KW-0067">ATP-binding</keyword>
<feature type="binding site" evidence="8">
    <location>
        <begin position="140"/>
        <end position="147"/>
    </location>
    <ligand>
        <name>ATP</name>
        <dbReference type="ChEBI" id="CHEBI:30616"/>
    </ligand>
</feature>
<evidence type="ECO:0000256" key="6">
    <source>
        <dbReference type="ARBA" id="ARBA00023004"/>
    </source>
</evidence>
<dbReference type="InterPro" id="IPR033756">
    <property type="entry name" value="YlxH/NBP35"/>
</dbReference>
<dbReference type="InterPro" id="IPR027417">
    <property type="entry name" value="P-loop_NTPase"/>
</dbReference>
<dbReference type="RefSeq" id="WP_287272844.1">
    <property type="nucleotide sequence ID" value="NZ_JAMYMY010000012.1"/>
</dbReference>
<dbReference type="PANTHER" id="PTHR42961">
    <property type="entry name" value="IRON-SULFUR PROTEIN NUBPL"/>
    <property type="match status" value="1"/>
</dbReference>
<feature type="domain" description="MIP18 family-like" evidence="10">
    <location>
        <begin position="7"/>
        <end position="75"/>
    </location>
</feature>
<evidence type="ECO:0000256" key="5">
    <source>
        <dbReference type="ARBA" id="ARBA00022840"/>
    </source>
</evidence>
<keyword evidence="4 8" id="KW-0547">Nucleotide-binding</keyword>
<dbReference type="Proteomes" id="UP001464387">
    <property type="component" value="Unassembled WGS sequence"/>
</dbReference>
<evidence type="ECO:0000256" key="9">
    <source>
        <dbReference type="SAM" id="MobiDB-lite"/>
    </source>
</evidence>
<feature type="compositionally biased region" description="Low complexity" evidence="9">
    <location>
        <begin position="90"/>
        <end position="101"/>
    </location>
</feature>
<dbReference type="InterPro" id="IPR000808">
    <property type="entry name" value="Mrp-like_CS"/>
</dbReference>
<gene>
    <name evidence="11" type="ORF">NKI33_04810</name>
</gene>
<evidence type="ECO:0000256" key="7">
    <source>
        <dbReference type="ARBA" id="ARBA00023014"/>
    </source>
</evidence>
<keyword evidence="12" id="KW-1185">Reference proteome</keyword>
<dbReference type="EMBL" id="JAMYPJ010000004">
    <property type="protein sequence ID" value="MER8932285.1"/>
    <property type="molecule type" value="Genomic_DNA"/>
</dbReference>
<proteinExistence type="inferred from homology"/>
<evidence type="ECO:0000256" key="1">
    <source>
        <dbReference type="ARBA" id="ARBA00007352"/>
    </source>
</evidence>
<comment type="similarity">
    <text evidence="8">Belongs to the Mrp/NBP35 ATP-binding proteins family.</text>
</comment>
<feature type="compositionally biased region" description="Low complexity" evidence="9">
    <location>
        <begin position="110"/>
        <end position="119"/>
    </location>
</feature>
<reference evidence="11 12" key="1">
    <citation type="journal article" date="2024" name="Proc. Natl. Acad. Sci. U.S.A.">
        <title>The evolutionary genomics of adaptation to stress in wild rhizobium bacteria.</title>
        <authorList>
            <person name="Kehlet-Delgado H."/>
            <person name="Montoya A.P."/>
            <person name="Jensen K.T."/>
            <person name="Wendlandt C.E."/>
            <person name="Dexheimer C."/>
            <person name="Roberts M."/>
            <person name="Torres Martinez L."/>
            <person name="Friesen M.L."/>
            <person name="Griffitts J.S."/>
            <person name="Porter S.S."/>
        </authorList>
    </citation>
    <scope>NUCLEOTIDE SEQUENCE [LARGE SCALE GENOMIC DNA]</scope>
    <source>
        <strain evidence="11 12">M0729</strain>
    </source>
</reference>
<evidence type="ECO:0000256" key="3">
    <source>
        <dbReference type="ARBA" id="ARBA00022723"/>
    </source>
</evidence>
<evidence type="ECO:0000259" key="10">
    <source>
        <dbReference type="Pfam" id="PF01883"/>
    </source>
</evidence>
<dbReference type="Pfam" id="PF10609">
    <property type="entry name" value="ParA"/>
    <property type="match status" value="1"/>
</dbReference>